<dbReference type="SMART" id="SM00471">
    <property type="entry name" value="HDc"/>
    <property type="match status" value="1"/>
</dbReference>
<comment type="caution">
    <text evidence="2">The sequence shown here is derived from an EMBL/GenBank/DDBJ whole genome shotgun (WGS) entry which is preliminary data.</text>
</comment>
<dbReference type="Gene3D" id="1.10.3210.10">
    <property type="entry name" value="Hypothetical protein af1432"/>
    <property type="match status" value="1"/>
</dbReference>
<keyword evidence="3" id="KW-1185">Reference proteome</keyword>
<dbReference type="InterPro" id="IPR052340">
    <property type="entry name" value="RNase_Y/CdgJ"/>
</dbReference>
<proteinExistence type="predicted"/>
<dbReference type="SUPFAM" id="SSF109604">
    <property type="entry name" value="HD-domain/PDEase-like"/>
    <property type="match status" value="1"/>
</dbReference>
<dbReference type="Pfam" id="PF08668">
    <property type="entry name" value="HDOD"/>
    <property type="match status" value="1"/>
</dbReference>
<reference evidence="2 3" key="1">
    <citation type="submission" date="2018-11" db="EMBL/GenBank/DDBJ databases">
        <title>The draft genome sequence of Amphritea opalescens ANRC-JH13T.</title>
        <authorList>
            <person name="Fang Z."/>
            <person name="Zhang Y."/>
            <person name="Han X."/>
        </authorList>
    </citation>
    <scope>NUCLEOTIDE SEQUENCE [LARGE SCALE GENOMIC DNA]</scope>
    <source>
        <strain evidence="2 3">ANRC-JH13</strain>
    </source>
</reference>
<gene>
    <name evidence="2" type="ORF">EH243_11480</name>
</gene>
<dbReference type="Proteomes" id="UP000283087">
    <property type="component" value="Unassembled WGS sequence"/>
</dbReference>
<dbReference type="CDD" id="cd00077">
    <property type="entry name" value="HDc"/>
    <property type="match status" value="1"/>
</dbReference>
<dbReference type="PANTHER" id="PTHR33525">
    <property type="match status" value="1"/>
</dbReference>
<sequence>MKGQLFNNNENKSVYRSGGDLVPEQAKTVFSLELVNASIHTLPLLHSVAAQLKQRSHESTDFYPKVAELASEDPLLSARIISAAHSVPCGPLKPVYSIEKALERIGVFNTLALINQLTQVDTEMMTPGYKIGWRHSIEVAVFSRFLANHTTAFNVNADLAYMAGLLHDIGRFILLQMVLNTGQQNEARSWNALDELPETEIQQYGFTHTEVGYMAAQRWNLPRTLTNVLRFHQHYDLWDFKTVSLPFKQLMTVVQFADFLSMLLIKNPEWPAWSSTQLKGFIAEHCIHEDWPKIDFPIEYLAEQLPMLSEQCQRLVINAEKTPDEGL</sequence>
<dbReference type="EMBL" id="RQXW01000009">
    <property type="protein sequence ID" value="RTE65555.1"/>
    <property type="molecule type" value="Genomic_DNA"/>
</dbReference>
<dbReference type="AlphaFoldDB" id="A0A430KQ18"/>
<dbReference type="InterPro" id="IPR013976">
    <property type="entry name" value="HDOD"/>
</dbReference>
<dbReference type="PANTHER" id="PTHR33525:SF3">
    <property type="entry name" value="RIBONUCLEASE Y"/>
    <property type="match status" value="1"/>
</dbReference>
<organism evidence="2 3">
    <name type="scientific">Amphritea opalescens</name>
    <dbReference type="NCBI Taxonomy" id="2490544"/>
    <lineage>
        <taxon>Bacteria</taxon>
        <taxon>Pseudomonadati</taxon>
        <taxon>Pseudomonadota</taxon>
        <taxon>Gammaproteobacteria</taxon>
        <taxon>Oceanospirillales</taxon>
        <taxon>Oceanospirillaceae</taxon>
        <taxon>Amphritea</taxon>
    </lineage>
</organism>
<feature type="domain" description="HDOD" evidence="1">
    <location>
        <begin position="42"/>
        <end position="235"/>
    </location>
</feature>
<dbReference type="OrthoDB" id="9770715at2"/>
<dbReference type="InterPro" id="IPR003607">
    <property type="entry name" value="HD/PDEase_dom"/>
</dbReference>
<evidence type="ECO:0000313" key="3">
    <source>
        <dbReference type="Proteomes" id="UP000283087"/>
    </source>
</evidence>
<protein>
    <submittedName>
        <fullName evidence="2">HDOD domain-containing protein</fullName>
    </submittedName>
</protein>
<dbReference type="PROSITE" id="PS51833">
    <property type="entry name" value="HDOD"/>
    <property type="match status" value="1"/>
</dbReference>
<name>A0A430KQ18_9GAMM</name>
<evidence type="ECO:0000313" key="2">
    <source>
        <dbReference type="EMBL" id="RTE65555.1"/>
    </source>
</evidence>
<evidence type="ECO:0000259" key="1">
    <source>
        <dbReference type="PROSITE" id="PS51833"/>
    </source>
</evidence>
<accession>A0A430KQ18</accession>